<dbReference type="AlphaFoldDB" id="A0A1V0M5D3"/>
<dbReference type="SUPFAM" id="SSF103515">
    <property type="entry name" value="Autotransporter"/>
    <property type="match status" value="1"/>
</dbReference>
<name>A0A1V0M5D3_PSEAI</name>
<dbReference type="SMART" id="SM00869">
    <property type="entry name" value="Autotransporter"/>
    <property type="match status" value="1"/>
</dbReference>
<organism evidence="2">
    <name type="scientific">Pseudomonas aeruginosa</name>
    <dbReference type="NCBI Taxonomy" id="287"/>
    <lineage>
        <taxon>Bacteria</taxon>
        <taxon>Pseudomonadati</taxon>
        <taxon>Pseudomonadota</taxon>
        <taxon>Gammaproteobacteria</taxon>
        <taxon>Pseudomonadales</taxon>
        <taxon>Pseudomonadaceae</taxon>
        <taxon>Pseudomonas</taxon>
    </lineage>
</organism>
<feature type="domain" description="Autotransporter" evidence="1">
    <location>
        <begin position="622"/>
        <end position="894"/>
    </location>
</feature>
<dbReference type="InterPro" id="IPR005546">
    <property type="entry name" value="Autotransporte_beta"/>
</dbReference>
<protein>
    <submittedName>
        <fullName evidence="2">Putative autotransporter</fullName>
    </submittedName>
</protein>
<evidence type="ECO:0000313" key="2">
    <source>
        <dbReference type="EMBL" id="ARD70106.1"/>
    </source>
</evidence>
<dbReference type="Gene3D" id="2.40.128.130">
    <property type="entry name" value="Autotransporter beta-domain"/>
    <property type="match status" value="1"/>
</dbReference>
<sequence length="894" mass="92618">MLAIHLHCYDARSRDFVRCKEAENHQTRNEVPVNKSTLRKTLLAASIAASTHVYAVSGVTDLTQDVSGDTEVALSLSEHGNVTLTGNAQRIEGEDGVGFEGVKINGNLVNNANITARGSAVDGLDLDISDDQNATRTEVTGDIINNGNIDLTGAGAVGIVMDGVRANSLINNGNIDVLDDPDGVETDKARGIEIGNTKLEGDVINSGNIVATGEGAKGITAFSNGADLNNQTKIGADVENKGNISVSGDNSIGIELDDVQFGHDILNNGGISAAGDNAIGISVDDTHYNAIVNTGLIIARGADSRGILVMDSTGPNSDLGNNGIVNSGNIVADGIAIQIGNRPGNGSGTDHFIITQNGGLIQGGEKSIDGNMQTILRFNGGTIAGDIEGLDSMQVNGNANFIGGEIEADDVQIKGGQLNLSNLHTDLTGNLSIASGAALQVRLSDSTNVNTPVVSVDGTASFAAGSKLNVTANPGDFTGTRQGTAYTLVSADDIQNSGLEVKSSSALLQVKSYEIGEQLVTAVVTGKTGDAAQDILKGQGSSRNALNAITPFVDSVMGNMSSDDQVFQAFANASEAELAKLAEQLAPQVNGGATQAAMGTQSLVSNAINSRLGSSSGMSSGDVLQETGVWIKALHSDADQNRRNQIEGFSADTDGIIIGADGKLNEQTTLGLAYSYATSDVDSDDGNSTDVKSQALIAYGSWKQGPVFVDASLTFGKNDNESKRHIAGTTAKGDYDSDLFGLNVLGGYGFNVGDGYIVEPRAALRYSNLKIDGYTEKGSSAALSVDGQRIEVAELGAGVRFAKDFNVGNGTLKPEVTLMTYHDFAADQADTTSAFVLGGNAFVSNAAKPTRNSYEAGVGAEYSVGAMTFGASYNYLRKADFNADTFSLKARYDF</sequence>
<dbReference type="PROSITE" id="PS51208">
    <property type="entry name" value="AUTOTRANSPORTER"/>
    <property type="match status" value="1"/>
</dbReference>
<accession>A0A1V0M5D3</accession>
<dbReference type="Pfam" id="PF03797">
    <property type="entry name" value="Autotransporter"/>
    <property type="match status" value="1"/>
</dbReference>
<geneLocation type="plasmid" evidence="2">
    <name>pJB37</name>
</geneLocation>
<dbReference type="EMBL" id="KY494864">
    <property type="protein sequence ID" value="ARD70106.1"/>
    <property type="molecule type" value="Genomic_DNA"/>
</dbReference>
<evidence type="ECO:0000259" key="1">
    <source>
        <dbReference type="PROSITE" id="PS51208"/>
    </source>
</evidence>
<reference evidence="2" key="1">
    <citation type="submission" date="2017-01" db="EMBL/GenBank/DDBJ databases">
        <title>Complete nucleotide sequence of an IncP-2 blaVIM-2-harboring megaplasmid from Pseudomonas aeruginosa.</title>
        <authorList>
            <person name="Botelho J."/>
            <person name="Grosso F."/>
            <person name="Mabrouk A."/>
            <person name="Peixe L."/>
        </authorList>
    </citation>
    <scope>NUCLEOTIDE SEQUENCE</scope>
    <source>
        <strain evidence="2">FFUP_PS_37</strain>
        <plasmid evidence="2">pJB37</plasmid>
    </source>
</reference>
<dbReference type="InterPro" id="IPR036709">
    <property type="entry name" value="Autotransporte_beta_dom_sf"/>
</dbReference>
<dbReference type="NCBIfam" id="TIGR01414">
    <property type="entry name" value="autotrans_barl"/>
    <property type="match status" value="1"/>
</dbReference>
<keyword evidence="2" id="KW-0614">Plasmid</keyword>
<dbReference type="InterPro" id="IPR006315">
    <property type="entry name" value="OM_autotransptr_brl_dom"/>
</dbReference>
<dbReference type="GO" id="GO:0019867">
    <property type="term" value="C:outer membrane"/>
    <property type="evidence" value="ECO:0007669"/>
    <property type="project" value="InterPro"/>
</dbReference>
<proteinExistence type="predicted"/>